<gene>
    <name evidence="1" type="ORF">PQR57_41900</name>
</gene>
<sequence length="227" mass="25287">MMMHDAKLPYLLQGANQTAILLFLHGRGEGYRNNGRESHDNLKNQGPPKHFEAISSETPAHPLATSLLLIAPQLPDRDAPWNSVLGEVKNIIEKYREHGAHLYVMGFSKGGRAVFDFARPLNASAAVTIDAPPMGRDARTAAVHAKSSIGNVPFWSIYASYSDNHGIRLFHEHLNVPNHDDISLLPASSRQWRSQVCYPNLKEVTRHSAIADEVTKGEAAYRWLLQH</sequence>
<evidence type="ECO:0000313" key="2">
    <source>
        <dbReference type="Proteomes" id="UP001629230"/>
    </source>
</evidence>
<dbReference type="RefSeq" id="WP_408182143.1">
    <property type="nucleotide sequence ID" value="NZ_JAQQEZ010000061.1"/>
</dbReference>
<dbReference type="InterPro" id="IPR029058">
    <property type="entry name" value="AB_hydrolase_fold"/>
</dbReference>
<comment type="caution">
    <text evidence="1">The sequence shown here is derived from an EMBL/GenBank/DDBJ whole genome shotgun (WGS) entry which is preliminary data.</text>
</comment>
<protein>
    <recommendedName>
        <fullName evidence="3">Alpha/beta hydrolase</fullName>
    </recommendedName>
</protein>
<organism evidence="1 2">
    <name type="scientific">Paraburkholderia dipogonis</name>
    <dbReference type="NCBI Taxonomy" id="1211383"/>
    <lineage>
        <taxon>Bacteria</taxon>
        <taxon>Pseudomonadati</taxon>
        <taxon>Pseudomonadota</taxon>
        <taxon>Betaproteobacteria</taxon>
        <taxon>Burkholderiales</taxon>
        <taxon>Burkholderiaceae</taxon>
        <taxon>Paraburkholderia</taxon>
    </lineage>
</organism>
<dbReference type="Proteomes" id="UP001629230">
    <property type="component" value="Unassembled WGS sequence"/>
</dbReference>
<dbReference type="SUPFAM" id="SSF53474">
    <property type="entry name" value="alpha/beta-Hydrolases"/>
    <property type="match status" value="1"/>
</dbReference>
<name>A0ABW9B5K8_9BURK</name>
<dbReference type="Gene3D" id="3.40.50.1820">
    <property type="entry name" value="alpha/beta hydrolase"/>
    <property type="match status" value="1"/>
</dbReference>
<keyword evidence="2" id="KW-1185">Reference proteome</keyword>
<dbReference type="EMBL" id="JAQQEZ010000061">
    <property type="protein sequence ID" value="MFM0007488.1"/>
    <property type="molecule type" value="Genomic_DNA"/>
</dbReference>
<evidence type="ECO:0008006" key="3">
    <source>
        <dbReference type="Google" id="ProtNLM"/>
    </source>
</evidence>
<reference evidence="1 2" key="1">
    <citation type="journal article" date="2024" name="Chem. Sci.">
        <title>Discovery of megapolipeptins by genome mining of a Burkholderiales bacteria collection.</title>
        <authorList>
            <person name="Paulo B.S."/>
            <person name="Recchia M.J.J."/>
            <person name="Lee S."/>
            <person name="Fergusson C.H."/>
            <person name="Romanowski S.B."/>
            <person name="Hernandez A."/>
            <person name="Krull N."/>
            <person name="Liu D.Y."/>
            <person name="Cavanagh H."/>
            <person name="Bos A."/>
            <person name="Gray C.A."/>
            <person name="Murphy B.T."/>
            <person name="Linington R.G."/>
            <person name="Eustaquio A.S."/>
        </authorList>
    </citation>
    <scope>NUCLEOTIDE SEQUENCE [LARGE SCALE GENOMIC DNA]</scope>
    <source>
        <strain evidence="1 2">RL17-350-BIC-A</strain>
    </source>
</reference>
<proteinExistence type="predicted"/>
<evidence type="ECO:0000313" key="1">
    <source>
        <dbReference type="EMBL" id="MFM0007488.1"/>
    </source>
</evidence>
<accession>A0ABW9B5K8</accession>